<dbReference type="Gene3D" id="3.60.15.10">
    <property type="entry name" value="Ribonuclease Z/Hydroxyacylglutathione hydrolase-like"/>
    <property type="match status" value="1"/>
</dbReference>
<keyword evidence="1" id="KW-0472">Membrane</keyword>
<evidence type="ECO:0000313" key="2">
    <source>
        <dbReference type="EMBL" id="HIR66470.1"/>
    </source>
</evidence>
<proteinExistence type="predicted"/>
<dbReference type="PANTHER" id="PTHR30619">
    <property type="entry name" value="DNA INTERNALIZATION/COMPETENCE PROTEIN COMEC/REC2"/>
    <property type="match status" value="1"/>
</dbReference>
<gene>
    <name evidence="2" type="ORF">IAB94_00300</name>
</gene>
<protein>
    <recommendedName>
        <fullName evidence="4">Metallo-beta-lactamase domain-containing protein</fullName>
    </recommendedName>
</protein>
<dbReference type="SUPFAM" id="SSF56281">
    <property type="entry name" value="Metallo-hydrolase/oxidoreductase"/>
    <property type="match status" value="1"/>
</dbReference>
<reference evidence="2" key="2">
    <citation type="journal article" date="2021" name="PeerJ">
        <title>Extensive microbial diversity within the chicken gut microbiome revealed by metagenomics and culture.</title>
        <authorList>
            <person name="Gilroy R."/>
            <person name="Ravi A."/>
            <person name="Getino M."/>
            <person name="Pursley I."/>
            <person name="Horton D.L."/>
            <person name="Alikhan N.F."/>
            <person name="Baker D."/>
            <person name="Gharbi K."/>
            <person name="Hall N."/>
            <person name="Watson M."/>
            <person name="Adriaenssens E.M."/>
            <person name="Foster-Nyarko E."/>
            <person name="Jarju S."/>
            <person name="Secka A."/>
            <person name="Antonio M."/>
            <person name="Oren A."/>
            <person name="Chaudhuri R.R."/>
            <person name="La Ragione R."/>
            <person name="Hildebrand F."/>
            <person name="Pallen M.J."/>
        </authorList>
    </citation>
    <scope>NUCLEOTIDE SEQUENCE</scope>
    <source>
        <strain evidence="2">ChiW16-3235</strain>
    </source>
</reference>
<feature type="transmembrane region" description="Helical" evidence="1">
    <location>
        <begin position="12"/>
        <end position="37"/>
    </location>
</feature>
<organism evidence="2 3">
    <name type="scientific">Candidatus Coproplasma avicola</name>
    <dbReference type="NCBI Taxonomy" id="2840744"/>
    <lineage>
        <taxon>Bacteria</taxon>
        <taxon>Bacillati</taxon>
        <taxon>Bacillota</taxon>
        <taxon>Clostridia</taxon>
        <taxon>Eubacteriales</taxon>
        <taxon>Candidatus Coproplasma</taxon>
    </lineage>
</organism>
<dbReference type="InterPro" id="IPR036866">
    <property type="entry name" value="RibonucZ/Hydroxyglut_hydro"/>
</dbReference>
<sequence length="338" mass="35864">MSKKGNAKRSKGRIAAIASAAVVAVVFAALIITNIFVPVKYLSAYLVARGERQQGVLTVTFLDVGYGDCTLCELPDGKVLLIDGGDGAFANTLSILRKLNSRGIDKIDYLVCSSVLGEYCGGLPEILRYKRVGTIFIPQLENEYVTQAFSSFYSAAHGIGAQIAYSSYAQGFRGEDYFFTFLSPSQAGDPQGFYAALDATVSQTNILNASAVMWLEYAGTSFAFTSSAGSAALDGVLTDYEIITKTGGDYAPVGDFSVELEECDVVSVPGHGSAQCSSAKWYDVLNPDVAVISVGNNYSDYPSAQALADVCSAVDQPLLTQVRGDITITVTAEGYEIS</sequence>
<name>A0A9D1J8J3_9FIRM</name>
<dbReference type="Proteomes" id="UP000823913">
    <property type="component" value="Unassembled WGS sequence"/>
</dbReference>
<evidence type="ECO:0000313" key="3">
    <source>
        <dbReference type="Proteomes" id="UP000823913"/>
    </source>
</evidence>
<accession>A0A9D1J8J3</accession>
<dbReference type="PANTHER" id="PTHR30619:SF1">
    <property type="entry name" value="RECOMBINATION PROTEIN 2"/>
    <property type="match status" value="1"/>
</dbReference>
<dbReference type="InterPro" id="IPR052159">
    <property type="entry name" value="Competence_DNA_uptake"/>
</dbReference>
<comment type="caution">
    <text evidence="2">The sequence shown here is derived from an EMBL/GenBank/DDBJ whole genome shotgun (WGS) entry which is preliminary data.</text>
</comment>
<dbReference type="AlphaFoldDB" id="A0A9D1J8J3"/>
<dbReference type="EMBL" id="DVHK01000003">
    <property type="protein sequence ID" value="HIR66470.1"/>
    <property type="molecule type" value="Genomic_DNA"/>
</dbReference>
<reference evidence="2" key="1">
    <citation type="submission" date="2020-10" db="EMBL/GenBank/DDBJ databases">
        <authorList>
            <person name="Gilroy R."/>
        </authorList>
    </citation>
    <scope>NUCLEOTIDE SEQUENCE</scope>
    <source>
        <strain evidence="2">ChiW16-3235</strain>
    </source>
</reference>
<keyword evidence="1" id="KW-0812">Transmembrane</keyword>
<keyword evidence="1" id="KW-1133">Transmembrane helix</keyword>
<evidence type="ECO:0008006" key="4">
    <source>
        <dbReference type="Google" id="ProtNLM"/>
    </source>
</evidence>
<evidence type="ECO:0000256" key="1">
    <source>
        <dbReference type="SAM" id="Phobius"/>
    </source>
</evidence>